<keyword evidence="1" id="KW-0472">Membrane</keyword>
<evidence type="ECO:0000256" key="1">
    <source>
        <dbReference type="SAM" id="Phobius"/>
    </source>
</evidence>
<organism evidence="3 4">
    <name type="scientific">Serratia rubidaea</name>
    <name type="common">Serratia marinorubra</name>
    <dbReference type="NCBI Taxonomy" id="61652"/>
    <lineage>
        <taxon>Bacteria</taxon>
        <taxon>Pseudomonadati</taxon>
        <taxon>Pseudomonadota</taxon>
        <taxon>Gammaproteobacteria</taxon>
        <taxon>Enterobacterales</taxon>
        <taxon>Yersiniaceae</taxon>
        <taxon>Serratia</taxon>
    </lineage>
</organism>
<evidence type="ECO:0000313" key="5">
    <source>
        <dbReference type="Proteomes" id="UP000624159"/>
    </source>
</evidence>
<dbReference type="EMBL" id="JADULK010000005">
    <property type="protein sequence ID" value="MBH1930373.1"/>
    <property type="molecule type" value="Genomic_DNA"/>
</dbReference>
<keyword evidence="5" id="KW-1185">Reference proteome</keyword>
<evidence type="ECO:0000313" key="3">
    <source>
        <dbReference type="EMBL" id="VEI65423.1"/>
    </source>
</evidence>
<reference evidence="2 5" key="2">
    <citation type="submission" date="2020-11" db="EMBL/GenBank/DDBJ databases">
        <title>Enhanced detection system for hospital associated transmission using whole genome sequencing surveillance.</title>
        <authorList>
            <person name="Harrison L.H."/>
            <person name="Van Tyne D."/>
            <person name="Marsh J.W."/>
            <person name="Griffith M.P."/>
            <person name="Snyder D.J."/>
            <person name="Cooper V.S."/>
            <person name="Mustapha M."/>
        </authorList>
    </citation>
    <scope>NUCLEOTIDE SEQUENCE [LARGE SCALE GENOMIC DNA]</scope>
    <source>
        <strain evidence="2 5">SER00230</strain>
    </source>
</reference>
<dbReference type="Proteomes" id="UP000281904">
    <property type="component" value="Chromosome"/>
</dbReference>
<protein>
    <submittedName>
        <fullName evidence="3">Uncharacterized protein</fullName>
    </submittedName>
</protein>
<feature type="transmembrane region" description="Helical" evidence="1">
    <location>
        <begin position="12"/>
        <end position="40"/>
    </location>
</feature>
<keyword evidence="1" id="KW-1133">Transmembrane helix</keyword>
<reference evidence="3 4" key="1">
    <citation type="submission" date="2018-12" db="EMBL/GenBank/DDBJ databases">
        <authorList>
            <consortium name="Pathogen Informatics"/>
        </authorList>
    </citation>
    <scope>NUCLEOTIDE SEQUENCE [LARGE SCALE GENOMIC DNA]</scope>
    <source>
        <strain evidence="3 4">NCTC10036</strain>
    </source>
</reference>
<accession>A0A3S5ASP7</accession>
<dbReference type="Proteomes" id="UP000624159">
    <property type="component" value="Unassembled WGS sequence"/>
</dbReference>
<gene>
    <name evidence="2" type="ORF">I5U13_11975</name>
    <name evidence="3" type="ORF">NCTC10036_02285</name>
</gene>
<dbReference type="AlphaFoldDB" id="A0A3S5ASP7"/>
<dbReference type="RefSeq" id="WP_164722778.1">
    <property type="nucleotide sequence ID" value="NZ_JADULK010000005.1"/>
</dbReference>
<name>A0A3S5ASP7_SERRU</name>
<keyword evidence="1" id="KW-0812">Transmembrane</keyword>
<sequence>MMKITADWWGRYSVRAIWSVILISSLAFWGVVINSILTLFGNGFY</sequence>
<evidence type="ECO:0000313" key="2">
    <source>
        <dbReference type="EMBL" id="MBH1930373.1"/>
    </source>
</evidence>
<proteinExistence type="predicted"/>
<dbReference type="EMBL" id="LR134493">
    <property type="protein sequence ID" value="VEI65423.1"/>
    <property type="molecule type" value="Genomic_DNA"/>
</dbReference>
<evidence type="ECO:0000313" key="4">
    <source>
        <dbReference type="Proteomes" id="UP000281904"/>
    </source>
</evidence>